<evidence type="ECO:0000256" key="1">
    <source>
        <dbReference type="ARBA" id="ARBA00022614"/>
    </source>
</evidence>
<protein>
    <submittedName>
        <fullName evidence="3">Uncharacterized protein</fullName>
    </submittedName>
</protein>
<dbReference type="Pfam" id="PF13855">
    <property type="entry name" value="LRR_8"/>
    <property type="match status" value="3"/>
</dbReference>
<dbReference type="InterPro" id="IPR001611">
    <property type="entry name" value="Leu-rich_rpt"/>
</dbReference>
<dbReference type="InterPro" id="IPR032675">
    <property type="entry name" value="LRR_dom_sf"/>
</dbReference>
<dbReference type="PANTHER" id="PTHR45712">
    <property type="entry name" value="AGAP008170-PA"/>
    <property type="match status" value="1"/>
</dbReference>
<dbReference type="InterPro" id="IPR003591">
    <property type="entry name" value="Leu-rich_rpt_typical-subtyp"/>
</dbReference>
<dbReference type="SMART" id="SM00364">
    <property type="entry name" value="LRR_BAC"/>
    <property type="match status" value="4"/>
</dbReference>
<dbReference type="GeneTree" id="ENSGT00940000162914"/>
<proteinExistence type="predicted"/>
<dbReference type="SMART" id="SM00369">
    <property type="entry name" value="LRR_TYP"/>
    <property type="match status" value="8"/>
</dbReference>
<keyword evidence="4" id="KW-1185">Reference proteome</keyword>
<dbReference type="Proteomes" id="UP000694569">
    <property type="component" value="Unplaced"/>
</dbReference>
<dbReference type="SUPFAM" id="SSF52058">
    <property type="entry name" value="L domain-like"/>
    <property type="match status" value="2"/>
</dbReference>
<dbReference type="Gene3D" id="3.80.10.10">
    <property type="entry name" value="Ribonuclease Inhibitor"/>
    <property type="match status" value="5"/>
</dbReference>
<dbReference type="OrthoDB" id="2020019at2759"/>
<reference evidence="3" key="1">
    <citation type="submission" date="2025-08" db="UniProtKB">
        <authorList>
            <consortium name="Ensembl"/>
        </authorList>
    </citation>
    <scope>IDENTIFICATION</scope>
</reference>
<dbReference type="SMART" id="SM00368">
    <property type="entry name" value="LRR_RI"/>
    <property type="match status" value="3"/>
</dbReference>
<dbReference type="Ensembl" id="ENSLLET00000039967.1">
    <property type="protein sequence ID" value="ENSLLEP00000038451.1"/>
    <property type="gene ID" value="ENSLLEG00000024397.1"/>
</dbReference>
<dbReference type="Pfam" id="PF13516">
    <property type="entry name" value="LRR_6"/>
    <property type="match status" value="1"/>
</dbReference>
<organism evidence="3 4">
    <name type="scientific">Leptobrachium leishanense</name>
    <name type="common">Leishan spiny toad</name>
    <dbReference type="NCBI Taxonomy" id="445787"/>
    <lineage>
        <taxon>Eukaryota</taxon>
        <taxon>Metazoa</taxon>
        <taxon>Chordata</taxon>
        <taxon>Craniata</taxon>
        <taxon>Vertebrata</taxon>
        <taxon>Euteleostomi</taxon>
        <taxon>Amphibia</taxon>
        <taxon>Batrachia</taxon>
        <taxon>Anura</taxon>
        <taxon>Pelobatoidea</taxon>
        <taxon>Megophryidae</taxon>
        <taxon>Leptobrachium</taxon>
    </lineage>
</organism>
<accession>A0A8C5QHS5</accession>
<dbReference type="PROSITE" id="PS51450">
    <property type="entry name" value="LRR"/>
    <property type="match status" value="4"/>
</dbReference>
<keyword evidence="1" id="KW-0433">Leucine-rich repeat</keyword>
<dbReference type="InterPro" id="IPR050333">
    <property type="entry name" value="SLRP"/>
</dbReference>
<dbReference type="SMART" id="SM00365">
    <property type="entry name" value="LRR_SD22"/>
    <property type="match status" value="7"/>
</dbReference>
<evidence type="ECO:0000313" key="3">
    <source>
        <dbReference type="Ensembl" id="ENSLLEP00000038451.1"/>
    </source>
</evidence>
<reference evidence="3" key="2">
    <citation type="submission" date="2025-09" db="UniProtKB">
        <authorList>
            <consortium name="Ensembl"/>
        </authorList>
    </citation>
    <scope>IDENTIFICATION</scope>
</reference>
<dbReference type="AlphaFoldDB" id="A0A8C5QHS5"/>
<name>A0A8C5QHS5_9ANUR</name>
<evidence type="ECO:0000256" key="2">
    <source>
        <dbReference type="ARBA" id="ARBA00022737"/>
    </source>
</evidence>
<sequence length="474" mass="54305">MQCFRMSDLPGGIPVSTRKLSISHSKIRHFQISDVIGMSILQELSLFSSGIESIENITLKGLTHLKSLEIRKNKLTNVPRPLPPNLEILKLGDNSISVIYHHDFEDLKKLRVLEMQNNLLRLLSFSVFSDLIGIESLILEGNQLESVNDQVMLPQLRYLNMDNNKLQYFPDNFFLYFSSLQYLRLAGNQLLKIPAHLPEVLQHLLLERNHIKNVKIRDIKHLENLSELNLSGNQITSSDSVQVLSNLSSFDISKNQILLLPHKLPTKLQRFDCSNNQISRLTVHSFKGLQSLKHLFLDNNVVSRVDDNSFQWCVHLSNLAMEQNLITSVPRGLPVTLTRLDLKGNKIESIGESDVKGLRKLQVLNLRNNKISTLDPQVLECLPRLRHLYLDGNPWNCTCKLLMVKRHLIDKGTDIRGGQCAEPSNYRGESWISSEATLRHCENTLNKNKENRKKLKFDEFSNVNMHIGGKPWQH</sequence>
<evidence type="ECO:0000313" key="4">
    <source>
        <dbReference type="Proteomes" id="UP000694569"/>
    </source>
</evidence>
<keyword evidence="2" id="KW-0677">Repeat</keyword>
<dbReference type="PANTHER" id="PTHR45712:SF22">
    <property type="entry name" value="INSULIN-LIKE GROWTH FACTOR-BINDING PROTEIN COMPLEX ACID LABILE SUBUNIT"/>
    <property type="match status" value="1"/>
</dbReference>